<reference evidence="10" key="1">
    <citation type="submission" date="2015-11" db="EMBL/GenBank/DDBJ databases">
        <authorList>
            <person name="Kim K.M."/>
        </authorList>
    </citation>
    <scope>NUCLEOTIDE SEQUENCE [LARGE SCALE GENOMIC DNA]</scope>
    <source>
        <strain evidence="10">KCTC 12086</strain>
    </source>
</reference>
<keyword evidence="3 7" id="KW-1134">Transmembrane beta strand</keyword>
<keyword evidence="6 7" id="KW-0998">Cell outer membrane</keyword>
<protein>
    <recommendedName>
        <fullName evidence="8">TonB-dependent receptor plug domain-containing protein</fullName>
    </recommendedName>
</protein>
<dbReference type="Gene3D" id="2.170.130.10">
    <property type="entry name" value="TonB-dependent receptor, plug domain"/>
    <property type="match status" value="1"/>
</dbReference>
<sequence length="900" mass="102012">MKHTFYIGAVSLVLTSPVFSNEESKPPTTHKQIEQSKFVQCDTQSKSDKCGSILEVIEVRGDKINPISFSSKGRYNLNRKMIEDYRFGNGNLNEVLAILPGVQYAESAQSADQVSNIRPSEVSISGASGAQTAYLIDGVSNNSLLNDSSVTSDKNLADDVVGHSQEIFLNLELVESIEVYDSNVPAKYGAFSGGVVIADTRKIADELKAGFSFRKTADSFVKYNRFYSPTHEGRFKDEDAVFEKSAYSAYVSSPITADLSFLAQIQLLSSKESVERVGDLKIEQQENYNALLKFEYELTANDSLTLNLFHGPYSGEYFAETAKNSPYSEEGGGQKASLKWEGERSWGAFENLFVYKQSQNSKDAPPAWFVWLNQPGKALPESHYSKTFLEGGFGDIEKNQRSVLFKHDFEFSEISSNSLVHQTNVGFEYEYLYSQFNRLDDSIAFNDAVSAANINCAGYTIDCIESEYKKSLSQLEEELGRPLDFTDESDLLLYSENIIASGQYFQGRTVIPAAESEANMNKFSAYVDHEIQWQDLVVATGFRYDFNDFFKNHNVSPRFRGSYNFFDDDAQFVFGASRYYSNDGLNYKLNEAKLPTYNEYRAAFNNRVLNWQSALKNRGHRHVYEDLKTPYSDEFTLAYRHQLFGGTVELKWINRRNKDQINREKGFNDSGESILYGANSGYSQYDRYSLSWMASFDNQHVQFNVSHVKNVTDEKTFDGEARTCPDFPKCFLNFDYNTDELVFLANSNIKNASVNYEHLALVTKHDLDLVKKDFNRPIIANLSWGGRFGNWSVSSFIRYHSKQDALYNTGATESVKSASSLCDGCQPSETRYPVYSIQERPAYWLLSGSIKYSVPLVGKHTLSFSFEGENLLNKRTYQVAPFSTGLELGRRFWLGLNYSY</sequence>
<dbReference type="PATRIC" id="fig|161398.10.peg.4152"/>
<proteinExistence type="inferred from homology"/>
<dbReference type="EMBL" id="CP013188">
    <property type="protein sequence ID" value="ALO44517.1"/>
    <property type="molecule type" value="Genomic_DNA"/>
</dbReference>
<evidence type="ECO:0000313" key="9">
    <source>
        <dbReference type="EMBL" id="ALO44517.1"/>
    </source>
</evidence>
<dbReference type="Gene3D" id="2.40.170.20">
    <property type="entry name" value="TonB-dependent receptor, beta-barrel domain"/>
    <property type="match status" value="1"/>
</dbReference>
<comment type="subcellular location">
    <subcellularLocation>
        <location evidence="1 7">Cell outer membrane</location>
        <topology evidence="1 7">Multi-pass membrane protein</topology>
    </subcellularLocation>
</comment>
<evidence type="ECO:0000256" key="6">
    <source>
        <dbReference type="ARBA" id="ARBA00023237"/>
    </source>
</evidence>
<feature type="domain" description="TonB-dependent receptor plug" evidence="8">
    <location>
        <begin position="77"/>
        <end position="194"/>
    </location>
</feature>
<keyword evidence="4 7" id="KW-0812">Transmembrane</keyword>
<dbReference type="Pfam" id="PF07715">
    <property type="entry name" value="Plug"/>
    <property type="match status" value="1"/>
</dbReference>
<evidence type="ECO:0000256" key="1">
    <source>
        <dbReference type="ARBA" id="ARBA00004571"/>
    </source>
</evidence>
<dbReference type="KEGG" id="pphe:PP2015_4049"/>
<keyword evidence="5 7" id="KW-0472">Membrane</keyword>
<evidence type="ECO:0000313" key="10">
    <source>
        <dbReference type="Proteomes" id="UP000061457"/>
    </source>
</evidence>
<dbReference type="InterPro" id="IPR012910">
    <property type="entry name" value="Plug_dom"/>
</dbReference>
<dbReference type="InterPro" id="IPR037066">
    <property type="entry name" value="Plug_dom_sf"/>
</dbReference>
<evidence type="ECO:0000256" key="5">
    <source>
        <dbReference type="ARBA" id="ARBA00023136"/>
    </source>
</evidence>
<dbReference type="InterPro" id="IPR039426">
    <property type="entry name" value="TonB-dep_rcpt-like"/>
</dbReference>
<dbReference type="SUPFAM" id="SSF56935">
    <property type="entry name" value="Porins"/>
    <property type="match status" value="1"/>
</dbReference>
<keyword evidence="2 7" id="KW-0813">Transport</keyword>
<dbReference type="OrthoDB" id="9766643at2"/>
<evidence type="ECO:0000259" key="8">
    <source>
        <dbReference type="Pfam" id="PF07715"/>
    </source>
</evidence>
<evidence type="ECO:0000256" key="3">
    <source>
        <dbReference type="ARBA" id="ARBA00022452"/>
    </source>
</evidence>
<evidence type="ECO:0000256" key="7">
    <source>
        <dbReference type="PROSITE-ProRule" id="PRU01360"/>
    </source>
</evidence>
<dbReference type="PROSITE" id="PS52016">
    <property type="entry name" value="TONB_DEPENDENT_REC_3"/>
    <property type="match status" value="1"/>
</dbReference>
<comment type="similarity">
    <text evidence="7">Belongs to the TonB-dependent receptor family.</text>
</comment>
<dbReference type="Proteomes" id="UP000061457">
    <property type="component" value="Chromosome II"/>
</dbReference>
<gene>
    <name evidence="9" type="ORF">PP2015_4049</name>
</gene>
<dbReference type="InterPro" id="IPR036942">
    <property type="entry name" value="Beta-barrel_TonB_sf"/>
</dbReference>
<dbReference type="AlphaFoldDB" id="A0A0S2K8L6"/>
<dbReference type="STRING" id="161398.PP2015_4049"/>
<name>A0A0S2K8L6_9GAMM</name>
<keyword evidence="10" id="KW-1185">Reference proteome</keyword>
<dbReference type="GO" id="GO:0009279">
    <property type="term" value="C:cell outer membrane"/>
    <property type="evidence" value="ECO:0007669"/>
    <property type="project" value="UniProtKB-SubCell"/>
</dbReference>
<evidence type="ECO:0000256" key="4">
    <source>
        <dbReference type="ARBA" id="ARBA00022692"/>
    </source>
</evidence>
<evidence type="ECO:0000256" key="2">
    <source>
        <dbReference type="ARBA" id="ARBA00022448"/>
    </source>
</evidence>
<organism evidence="9 10">
    <name type="scientific">Pseudoalteromonas phenolica</name>
    <dbReference type="NCBI Taxonomy" id="161398"/>
    <lineage>
        <taxon>Bacteria</taxon>
        <taxon>Pseudomonadati</taxon>
        <taxon>Pseudomonadota</taxon>
        <taxon>Gammaproteobacteria</taxon>
        <taxon>Alteromonadales</taxon>
        <taxon>Pseudoalteromonadaceae</taxon>
        <taxon>Pseudoalteromonas</taxon>
    </lineage>
</organism>
<accession>A0A0S2K8L6</accession>